<dbReference type="InterPro" id="IPR002591">
    <property type="entry name" value="Phosphodiest/P_Trfase"/>
</dbReference>
<organism evidence="2">
    <name type="scientific">mine drainage metagenome</name>
    <dbReference type="NCBI Taxonomy" id="410659"/>
    <lineage>
        <taxon>unclassified sequences</taxon>
        <taxon>metagenomes</taxon>
        <taxon>ecological metagenomes</taxon>
    </lineage>
</organism>
<dbReference type="InterPro" id="IPR017850">
    <property type="entry name" value="Alkaline_phosphatase_core_sf"/>
</dbReference>
<comment type="caution">
    <text evidence="2">The sequence shown here is derived from an EMBL/GenBank/DDBJ whole genome shotgun (WGS) entry which is preliminary data.</text>
</comment>
<feature type="transmembrane region" description="Helical" evidence="1">
    <location>
        <begin position="60"/>
        <end position="78"/>
    </location>
</feature>
<gene>
    <name evidence="2" type="ORF">GALL_353930</name>
</gene>
<keyword evidence="1" id="KW-0812">Transmembrane</keyword>
<dbReference type="Gene3D" id="3.40.720.10">
    <property type="entry name" value="Alkaline Phosphatase, subunit A"/>
    <property type="match status" value="1"/>
</dbReference>
<dbReference type="AlphaFoldDB" id="A0A1J5QH88"/>
<sequence length="700" mass="72956">MSGKVPDLGTGLGGEATGSPRWPSWLPTLRDVGDALLQLVTTTLGLGVAVLALDGVTAARIDSVLVAAAVVGVGDLLLRPALRVMALVSGAMGALVAGLAAQVVIVWFALWAVPGLHVSGAGDVIGVLVITAVVMAVGRWLIGANDSAYVVGDVLRRARRKARRHGTAPTVAGPGMLVVQLDGVSTPVLRQAAEAGLTPTMDRWIRSGSHNLTSWWAQVPATTPASQAGLLHGDSSGVPSFRWWDKQLGRLVVTNHPADAALVESRMTTGGGLLAPDGAAISTMFSGDAATCLLVMSRALGHGGFGPGPAYVRFFSSPFVLARALVMTVGEMVKELYQGRRQRVRRVRPRVRRLGAYVLARGVSNVLLRDLNVSLVAEQLLRGTPIVFVDLVDYDEIAHHAGPTRPESLRALEGLDRELWLLEAVLSVAPRPYDVVVLSDHGQSLGDTFEQVEGRSLLDVVRSLMDVADDAGLRAGEGEDWGPLNALLTSAFGRAARAGGTTVGAGDDRAGRSAATGAGDLPEVAVIASGNLGMIWFPRLPGRVPLEEIRSRWPGLVPGLASLASVAVVVAQTRSRGPVAVGADGLCVLSDGTVEGSDPLTGLGSRARPDLARVAGMVDAGDLVLVSTVDAGGRVHAFEGLVGSHGGLGGAQNDAFLLHPAGWVVGEDLLEDVDGRRMPVGAEQVHLQLVRWAREQGLRA</sequence>
<dbReference type="EMBL" id="MLJW01000764">
    <property type="protein sequence ID" value="OIQ82816.1"/>
    <property type="molecule type" value="Genomic_DNA"/>
</dbReference>
<feature type="transmembrane region" description="Helical" evidence="1">
    <location>
        <begin position="124"/>
        <end position="142"/>
    </location>
</feature>
<feature type="transmembrane region" description="Helical" evidence="1">
    <location>
        <begin position="35"/>
        <end position="53"/>
    </location>
</feature>
<dbReference type="SUPFAM" id="SSF53649">
    <property type="entry name" value="Alkaline phosphatase-like"/>
    <property type="match status" value="1"/>
</dbReference>
<proteinExistence type="predicted"/>
<evidence type="ECO:0000256" key="1">
    <source>
        <dbReference type="SAM" id="Phobius"/>
    </source>
</evidence>
<protein>
    <submittedName>
        <fullName evidence="2">Type I phosphodiesterase / nucleotide pyrophosphatase</fullName>
    </submittedName>
</protein>
<keyword evidence="1" id="KW-0472">Membrane</keyword>
<name>A0A1J5QH88_9ZZZZ</name>
<accession>A0A1J5QH88</accession>
<keyword evidence="1" id="KW-1133">Transmembrane helix</keyword>
<dbReference type="Pfam" id="PF01663">
    <property type="entry name" value="Phosphodiest"/>
    <property type="match status" value="1"/>
</dbReference>
<reference evidence="2" key="1">
    <citation type="submission" date="2016-10" db="EMBL/GenBank/DDBJ databases">
        <title>Sequence of Gallionella enrichment culture.</title>
        <authorList>
            <person name="Poehlein A."/>
            <person name="Muehling M."/>
            <person name="Daniel R."/>
        </authorList>
    </citation>
    <scope>NUCLEOTIDE SEQUENCE</scope>
</reference>
<feature type="transmembrane region" description="Helical" evidence="1">
    <location>
        <begin position="84"/>
        <end position="112"/>
    </location>
</feature>
<evidence type="ECO:0000313" key="2">
    <source>
        <dbReference type="EMBL" id="OIQ82816.1"/>
    </source>
</evidence>